<evidence type="ECO:0000256" key="5">
    <source>
        <dbReference type="ARBA" id="ARBA00023239"/>
    </source>
</evidence>
<dbReference type="Gene3D" id="3.30.1490.20">
    <property type="entry name" value="ATP-grasp fold, A domain"/>
    <property type="match status" value="1"/>
</dbReference>
<dbReference type="InterPro" id="IPR011054">
    <property type="entry name" value="Rudment_hybrid_motif"/>
</dbReference>
<dbReference type="GO" id="GO:0005524">
    <property type="term" value="F:ATP binding"/>
    <property type="evidence" value="ECO:0007669"/>
    <property type="project" value="UniProtKB-UniRule"/>
</dbReference>
<reference evidence="9 10" key="1">
    <citation type="journal article" date="2016" name="Nat. Commun.">
        <title>Thousands of microbial genomes shed light on interconnected biogeochemical processes in an aquifer system.</title>
        <authorList>
            <person name="Anantharaman K."/>
            <person name="Brown C.T."/>
            <person name="Hug L.A."/>
            <person name="Sharon I."/>
            <person name="Castelle C.J."/>
            <person name="Probst A.J."/>
            <person name="Thomas B.C."/>
            <person name="Singh A."/>
            <person name="Wilkins M.J."/>
            <person name="Karaoz U."/>
            <person name="Brodie E.L."/>
            <person name="Williams K.H."/>
            <person name="Hubbard S.S."/>
            <person name="Banfield J.F."/>
        </authorList>
    </citation>
    <scope>NUCLEOTIDE SEQUENCE [LARGE SCALE GENOMIC DNA]</scope>
</reference>
<dbReference type="GO" id="GO:0046872">
    <property type="term" value="F:metal ion binding"/>
    <property type="evidence" value="ECO:0007669"/>
    <property type="project" value="InterPro"/>
</dbReference>
<evidence type="ECO:0000256" key="1">
    <source>
        <dbReference type="ARBA" id="ARBA00022741"/>
    </source>
</evidence>
<evidence type="ECO:0000256" key="4">
    <source>
        <dbReference type="ARBA" id="ARBA00022840"/>
    </source>
</evidence>
<dbReference type="Gene3D" id="3.40.50.20">
    <property type="match status" value="1"/>
</dbReference>
<feature type="binding site" evidence="6">
    <location>
        <position position="103"/>
    </location>
    <ligand>
        <name>ATP</name>
        <dbReference type="ChEBI" id="CHEBI:30616"/>
    </ligand>
</feature>
<dbReference type="HAMAP" id="MF_01928">
    <property type="entry name" value="PurK"/>
    <property type="match status" value="1"/>
</dbReference>
<feature type="domain" description="ATP-grasp" evidence="8">
    <location>
        <begin position="107"/>
        <end position="293"/>
    </location>
</feature>
<comment type="function">
    <text evidence="6">Catalyzes the ATP-dependent conversion of 5-aminoimidazole ribonucleotide (AIR) and HCO(3)(-) to N5-carboxyaminoimidazole ribonucleotide (N5-CAIR).</text>
</comment>
<dbReference type="SUPFAM" id="SSF51246">
    <property type="entry name" value="Rudiment single hybrid motif"/>
    <property type="match status" value="1"/>
</dbReference>
<dbReference type="InterPro" id="IPR016185">
    <property type="entry name" value="PreATP-grasp_dom_sf"/>
</dbReference>
<dbReference type="GO" id="GO:0004638">
    <property type="term" value="F:phosphoribosylaminoimidazole carboxylase activity"/>
    <property type="evidence" value="ECO:0007669"/>
    <property type="project" value="InterPro"/>
</dbReference>
<dbReference type="NCBIfam" id="NF004675">
    <property type="entry name" value="PRK06019.1-1"/>
    <property type="match status" value="1"/>
</dbReference>
<comment type="caution">
    <text evidence="6">Lacks conserved residue(s) required for the propagation of feature annotation.</text>
</comment>
<dbReference type="NCBIfam" id="NF004679">
    <property type="entry name" value="PRK06019.1-5"/>
    <property type="match status" value="1"/>
</dbReference>
<dbReference type="FunFam" id="3.30.470.20:FF:000037">
    <property type="entry name" value="Phosphoribosylaminoimidazole carboxylase, chloroplastic"/>
    <property type="match status" value="1"/>
</dbReference>
<dbReference type="Pfam" id="PF17769">
    <property type="entry name" value="PurK_C"/>
    <property type="match status" value="1"/>
</dbReference>
<comment type="catalytic activity">
    <reaction evidence="6 7">
        <text>5-amino-1-(5-phospho-beta-D-ribosyl)imidazole + hydrogencarbonate + ATP = 5-carboxyamino-1-(5-phospho-D-ribosyl)imidazole + ADP + phosphate + 2 H(+)</text>
        <dbReference type="Rhea" id="RHEA:19317"/>
        <dbReference type="ChEBI" id="CHEBI:15378"/>
        <dbReference type="ChEBI" id="CHEBI:17544"/>
        <dbReference type="ChEBI" id="CHEBI:30616"/>
        <dbReference type="ChEBI" id="CHEBI:43474"/>
        <dbReference type="ChEBI" id="CHEBI:58730"/>
        <dbReference type="ChEBI" id="CHEBI:137981"/>
        <dbReference type="ChEBI" id="CHEBI:456216"/>
        <dbReference type="EC" id="6.3.4.18"/>
    </reaction>
</comment>
<keyword evidence="6 7" id="KW-0436">Ligase</keyword>
<accession>A0A1F7H3V0</accession>
<evidence type="ECO:0000256" key="3">
    <source>
        <dbReference type="ARBA" id="ARBA00022793"/>
    </source>
</evidence>
<evidence type="ECO:0000256" key="6">
    <source>
        <dbReference type="HAMAP-Rule" id="MF_01928"/>
    </source>
</evidence>
<evidence type="ECO:0000313" key="9">
    <source>
        <dbReference type="EMBL" id="OGK25785.1"/>
    </source>
</evidence>
<keyword evidence="5" id="KW-0456">Lyase</keyword>
<dbReference type="InterPro" id="IPR013815">
    <property type="entry name" value="ATP_grasp_subdomain_1"/>
</dbReference>
<dbReference type="PANTHER" id="PTHR11609:SF5">
    <property type="entry name" value="PHOSPHORIBOSYLAMINOIMIDAZOLE CARBOXYLASE"/>
    <property type="match status" value="1"/>
</dbReference>
<dbReference type="AlphaFoldDB" id="A0A1F7H3V0"/>
<dbReference type="EMBL" id="MFZP01000059">
    <property type="protein sequence ID" value="OGK25785.1"/>
    <property type="molecule type" value="Genomic_DNA"/>
</dbReference>
<keyword evidence="2 6" id="KW-0658">Purine biosynthesis</keyword>
<dbReference type="InterPro" id="IPR054350">
    <property type="entry name" value="PurT/PurK_preATP-grasp"/>
</dbReference>
<dbReference type="InterPro" id="IPR005875">
    <property type="entry name" value="PurK"/>
</dbReference>
<dbReference type="PROSITE" id="PS50975">
    <property type="entry name" value="ATP_GRASP"/>
    <property type="match status" value="1"/>
</dbReference>
<protein>
    <recommendedName>
        <fullName evidence="6 7">N5-carboxyaminoimidazole ribonucleotide synthase</fullName>
        <shortName evidence="6 7">N5-CAIR synthase</shortName>
        <ecNumber evidence="6 7">6.3.4.18</ecNumber>
    </recommendedName>
    <alternativeName>
        <fullName evidence="6 7">5-(carboxyamino)imidazole ribonucleotide synthetase</fullName>
    </alternativeName>
</protein>
<feature type="binding site" evidence="6">
    <location>
        <begin position="263"/>
        <end position="264"/>
    </location>
    <ligand>
        <name>ATP</name>
        <dbReference type="ChEBI" id="CHEBI:30616"/>
    </ligand>
</feature>
<comment type="caution">
    <text evidence="9">The sequence shown here is derived from an EMBL/GenBank/DDBJ whole genome shotgun (WGS) entry which is preliminary data.</text>
</comment>
<dbReference type="InterPro" id="IPR040686">
    <property type="entry name" value="PurK_C"/>
</dbReference>
<dbReference type="STRING" id="1802040.A3C28_00665"/>
<name>A0A1F7H3V0_9BACT</name>
<dbReference type="GO" id="GO:0006189">
    <property type="term" value="P:'de novo' IMP biosynthetic process"/>
    <property type="evidence" value="ECO:0007669"/>
    <property type="project" value="UniProtKB-UniRule"/>
</dbReference>
<dbReference type="SUPFAM" id="SSF52440">
    <property type="entry name" value="PreATP-grasp domain"/>
    <property type="match status" value="1"/>
</dbReference>
<dbReference type="EC" id="6.3.4.18" evidence="6 7"/>
<dbReference type="PANTHER" id="PTHR11609">
    <property type="entry name" value="PURINE BIOSYNTHESIS PROTEIN 6/7, PUR6/7"/>
    <property type="match status" value="1"/>
</dbReference>
<dbReference type="GO" id="GO:0034028">
    <property type="term" value="F:5-(carboxyamino)imidazole ribonucleotide synthase activity"/>
    <property type="evidence" value="ECO:0007669"/>
    <property type="project" value="UniProtKB-UniRule"/>
</dbReference>
<dbReference type="Pfam" id="PF22660">
    <property type="entry name" value="RS_preATP-grasp-like"/>
    <property type="match status" value="1"/>
</dbReference>
<dbReference type="Gene3D" id="3.30.470.20">
    <property type="entry name" value="ATP-grasp fold, B domain"/>
    <property type="match status" value="1"/>
</dbReference>
<dbReference type="GO" id="GO:0005829">
    <property type="term" value="C:cytosol"/>
    <property type="evidence" value="ECO:0007669"/>
    <property type="project" value="TreeGrafter"/>
</dbReference>
<keyword evidence="4 6" id="KW-0067">ATP-binding</keyword>
<evidence type="ECO:0000256" key="2">
    <source>
        <dbReference type="ARBA" id="ARBA00022755"/>
    </source>
</evidence>
<evidence type="ECO:0000259" key="8">
    <source>
        <dbReference type="PROSITE" id="PS50975"/>
    </source>
</evidence>
<keyword evidence="3" id="KW-0210">Decarboxylase</keyword>
<keyword evidence="1 6" id="KW-0547">Nucleotide-binding</keyword>
<evidence type="ECO:0000313" key="10">
    <source>
        <dbReference type="Proteomes" id="UP000178597"/>
    </source>
</evidence>
<dbReference type="NCBIfam" id="TIGR01161">
    <property type="entry name" value="purK"/>
    <property type="match status" value="1"/>
</dbReference>
<comment type="pathway">
    <text evidence="6 7">Purine metabolism; IMP biosynthesis via de novo pathway; 5-amino-1-(5-phospho-D-ribosyl)imidazole-4-carboxylate from 5-amino-1-(5-phospho-D-ribosyl)imidazole (N5-CAIR route): step 1/2.</text>
</comment>
<dbReference type="SUPFAM" id="SSF56059">
    <property type="entry name" value="Glutathione synthetase ATP-binding domain-like"/>
    <property type="match status" value="1"/>
</dbReference>
<organism evidence="9 10">
    <name type="scientific">Candidatus Roizmanbacteria bacterium RIFCSPHIGHO2_02_FULL_39_9</name>
    <dbReference type="NCBI Taxonomy" id="1802040"/>
    <lineage>
        <taxon>Bacteria</taxon>
        <taxon>Candidatus Roizmaniibacteriota</taxon>
    </lineage>
</organism>
<feature type="binding site" evidence="6">
    <location>
        <position position="186"/>
    </location>
    <ligand>
        <name>ATP</name>
        <dbReference type="ChEBI" id="CHEBI:30616"/>
    </ligand>
</feature>
<dbReference type="InterPro" id="IPR003135">
    <property type="entry name" value="ATP-grasp_carboxylate-amine"/>
</dbReference>
<dbReference type="Proteomes" id="UP000178597">
    <property type="component" value="Unassembled WGS sequence"/>
</dbReference>
<comment type="subunit">
    <text evidence="6 7">Homodimer.</text>
</comment>
<evidence type="ECO:0000256" key="7">
    <source>
        <dbReference type="RuleBase" id="RU361200"/>
    </source>
</evidence>
<dbReference type="Pfam" id="PF02222">
    <property type="entry name" value="ATP-grasp"/>
    <property type="match status" value="1"/>
</dbReference>
<comment type="function">
    <text evidence="7">Catalyzes the ATP-dependent conversion of 5-aminoimidazole ribonucleotide (AIR) and HCO(3)- to N5-carboxyaminoimidazole ribonucleotide (N5-CAIR).</text>
</comment>
<comment type="similarity">
    <text evidence="6 7">Belongs to the PurK/PurT family.</text>
</comment>
<dbReference type="InterPro" id="IPR011761">
    <property type="entry name" value="ATP-grasp"/>
</dbReference>
<dbReference type="UniPathway" id="UPA00074">
    <property type="reaction ID" value="UER00942"/>
</dbReference>
<feature type="binding site" evidence="6">
    <location>
        <position position="143"/>
    </location>
    <ligand>
        <name>ATP</name>
        <dbReference type="ChEBI" id="CHEBI:30616"/>
    </ligand>
</feature>
<sequence>MKNRIGIVGGGQLGKMMAVEAKKMGFYVVILDPTPHSPASHVADEQIVADYNDEKAIIKMAQQSDYLTFEIENTNGQFLDELGKKVECIISPSGKSWRLFQDKLEQKYLFRKGNLPSPEFVPVKDKKDIEKAAKKFGFPFLLKARFDAYDGKGNALVKNKKDIHEAWKRFAGKKLYAEAYVSFEKELAIMVARNTKGDIISYPVVETVQKKNICHFVLVPAAISQVARKRAINLAIKTMKLLKGAGVFGIEMFKTKDDKILLNEIAPRVHNSGHYTIEACITSQFEQHIRAICGLPLGDTTLKVPAAVMINILGERFGDANVEGMEKALAIPNVTVHLYGKKQTKVERKMGHITVIDKSIVSAYDKAIRARKFITI</sequence>
<proteinExistence type="inferred from homology"/>
<gene>
    <name evidence="6 7" type="primary">purK</name>
    <name evidence="9" type="ORF">A3C28_00665</name>
</gene>
<feature type="binding site" evidence="6">
    <location>
        <begin position="178"/>
        <end position="181"/>
    </location>
    <ligand>
        <name>ATP</name>
        <dbReference type="ChEBI" id="CHEBI:30616"/>
    </ligand>
</feature>